<dbReference type="EMBL" id="UYIG01000057">
    <property type="protein sequence ID" value="VDG27809.1"/>
    <property type="molecule type" value="Genomic_DNA"/>
</dbReference>
<organism evidence="1 2">
    <name type="scientific">Lactiplantibacillus mudanjiangensis</name>
    <dbReference type="NCBI Taxonomy" id="1296538"/>
    <lineage>
        <taxon>Bacteria</taxon>
        <taxon>Bacillati</taxon>
        <taxon>Bacillota</taxon>
        <taxon>Bacilli</taxon>
        <taxon>Lactobacillales</taxon>
        <taxon>Lactobacillaceae</taxon>
        <taxon>Lactiplantibacillus</taxon>
    </lineage>
</organism>
<evidence type="ECO:0000313" key="2">
    <source>
        <dbReference type="Proteomes" id="UP000289996"/>
    </source>
</evidence>
<dbReference type="RefSeq" id="WP_130851523.1">
    <property type="nucleotide sequence ID" value="NZ_UYIG01000057.1"/>
</dbReference>
<reference evidence="1 2" key="1">
    <citation type="submission" date="2018-11" db="EMBL/GenBank/DDBJ databases">
        <authorList>
            <person name="Wuyts S."/>
        </authorList>
    </citation>
    <scope>NUCLEOTIDE SEQUENCE [LARGE SCALE GENOMIC DNA]</scope>
    <source>
        <strain evidence="1">Lactobacillus mudanjiangensis AMBF249</strain>
    </source>
</reference>
<proteinExistence type="predicted"/>
<protein>
    <recommendedName>
        <fullName evidence="3">DUF3277 family protein</fullName>
    </recommendedName>
</protein>
<evidence type="ECO:0008006" key="3">
    <source>
        <dbReference type="Google" id="ProtNLM"/>
    </source>
</evidence>
<name>A0A660DX17_9LACO</name>
<dbReference type="Proteomes" id="UP000289996">
    <property type="component" value="Unassembled WGS sequence"/>
</dbReference>
<dbReference type="OrthoDB" id="2329885at2"/>
<accession>A0A660DX17</accession>
<dbReference type="AlphaFoldDB" id="A0A660DX17"/>
<gene>
    <name evidence="1" type="ORF">MUDAN_MDHGFNIF_02632</name>
</gene>
<keyword evidence="2" id="KW-1185">Reference proteome</keyword>
<evidence type="ECO:0000313" key="1">
    <source>
        <dbReference type="EMBL" id="VDG27809.1"/>
    </source>
</evidence>
<sequence length="137" mass="15000">MADHNGDMQEFRADDCSIIVDSEAMYGFQAGETVSWSQTNNNVAITEDMFGDGVAMISNKHQGQFQFNLNFGSPCNKKMADLAASRKRFPVLVKSPNETASANIAYVEKLANGSLSDSATARQWTVICTDLKVTYNS</sequence>